<keyword evidence="4" id="KW-1185">Reference proteome</keyword>
<feature type="compositionally biased region" description="Basic and acidic residues" evidence="1">
    <location>
        <begin position="186"/>
        <end position="195"/>
    </location>
</feature>
<keyword evidence="2" id="KW-1133">Transmembrane helix</keyword>
<feature type="transmembrane region" description="Helical" evidence="2">
    <location>
        <begin position="79"/>
        <end position="103"/>
    </location>
</feature>
<dbReference type="Proteomes" id="UP000053573">
    <property type="component" value="Unassembled WGS sequence"/>
</dbReference>
<gene>
    <name evidence="3" type="ORF">EMPG_14642</name>
</gene>
<dbReference type="EMBL" id="LDEV01002207">
    <property type="protein sequence ID" value="KLJ09946.1"/>
    <property type="molecule type" value="Genomic_DNA"/>
</dbReference>
<organism evidence="3 4">
    <name type="scientific">Blastomyces silverae</name>
    <dbReference type="NCBI Taxonomy" id="2060906"/>
    <lineage>
        <taxon>Eukaryota</taxon>
        <taxon>Fungi</taxon>
        <taxon>Dikarya</taxon>
        <taxon>Ascomycota</taxon>
        <taxon>Pezizomycotina</taxon>
        <taxon>Eurotiomycetes</taxon>
        <taxon>Eurotiomycetidae</taxon>
        <taxon>Onygenales</taxon>
        <taxon>Ajellomycetaceae</taxon>
        <taxon>Blastomyces</taxon>
    </lineage>
</organism>
<evidence type="ECO:0000313" key="4">
    <source>
        <dbReference type="Proteomes" id="UP000053573"/>
    </source>
</evidence>
<keyword evidence="2" id="KW-0812">Transmembrane</keyword>
<feature type="compositionally biased region" description="Polar residues" evidence="1">
    <location>
        <begin position="153"/>
        <end position="167"/>
    </location>
</feature>
<keyword evidence="2" id="KW-0472">Membrane</keyword>
<dbReference type="OrthoDB" id="5425637at2759"/>
<feature type="compositionally biased region" description="Basic and acidic residues" evidence="1">
    <location>
        <begin position="168"/>
        <end position="179"/>
    </location>
</feature>
<proteinExistence type="predicted"/>
<feature type="region of interest" description="Disordered" evidence="1">
    <location>
        <begin position="123"/>
        <end position="223"/>
    </location>
</feature>
<reference evidence="4" key="1">
    <citation type="journal article" date="2015" name="PLoS Genet.">
        <title>The dynamic genome and transcriptome of the human fungal pathogen Blastomyces and close relative Emmonsia.</title>
        <authorList>
            <person name="Munoz J.F."/>
            <person name="Gauthier G.M."/>
            <person name="Desjardins C.A."/>
            <person name="Gallo J.E."/>
            <person name="Holder J."/>
            <person name="Sullivan T.D."/>
            <person name="Marty A.J."/>
            <person name="Carmen J.C."/>
            <person name="Chen Z."/>
            <person name="Ding L."/>
            <person name="Gujja S."/>
            <person name="Magrini V."/>
            <person name="Misas E."/>
            <person name="Mitreva M."/>
            <person name="Priest M."/>
            <person name="Saif S."/>
            <person name="Whiston E.A."/>
            <person name="Young S."/>
            <person name="Zeng Q."/>
            <person name="Goldman W.E."/>
            <person name="Mardis E.R."/>
            <person name="Taylor J.W."/>
            <person name="McEwen J.G."/>
            <person name="Clay O.K."/>
            <person name="Klein B.S."/>
            <person name="Cuomo C.A."/>
        </authorList>
    </citation>
    <scope>NUCLEOTIDE SEQUENCE [LARGE SCALE GENOMIC DNA]</scope>
    <source>
        <strain evidence="4">UAMH 139</strain>
    </source>
</reference>
<dbReference type="AlphaFoldDB" id="A0A0H1BL98"/>
<accession>A0A0H1BL98</accession>
<evidence type="ECO:0000256" key="2">
    <source>
        <dbReference type="SAM" id="Phobius"/>
    </source>
</evidence>
<sequence>MDVLQLRQFLFPLIWTTIAPVSYGYSFASHQATSENLGARYRVVERDTEIIPGSVGDVDTDRNWSQSGGGSFHISQGSIIAIAVIVGIVVILGLTSAILFYIAKKRSWEVRASIRRSAKRLAAPMTPRRFSTAPSSNKPRNRDVSMRIPAHDTCSSQKKPKEASQQNKSDRSTDKRAPGKEMLPPFDRDVEKAVDAKSPTGKSEFEPSSPRGWKKMVPFGSTR</sequence>
<comment type="caution">
    <text evidence="3">The sequence shown here is derived from an EMBL/GenBank/DDBJ whole genome shotgun (WGS) entry which is preliminary data.</text>
</comment>
<evidence type="ECO:0000313" key="3">
    <source>
        <dbReference type="EMBL" id="KLJ09946.1"/>
    </source>
</evidence>
<name>A0A0H1BL98_9EURO</name>
<evidence type="ECO:0000256" key="1">
    <source>
        <dbReference type="SAM" id="MobiDB-lite"/>
    </source>
</evidence>
<feature type="transmembrane region" description="Helical" evidence="2">
    <location>
        <begin position="9"/>
        <end position="28"/>
    </location>
</feature>
<protein>
    <submittedName>
        <fullName evidence="3">Uncharacterized protein</fullName>
    </submittedName>
</protein>